<evidence type="ECO:0000259" key="2">
    <source>
        <dbReference type="PROSITE" id="PS50828"/>
    </source>
</evidence>
<keyword evidence="5" id="KW-1185">Reference proteome</keyword>
<gene>
    <name evidence="4" type="ORF">Mgra_00009676</name>
</gene>
<evidence type="ECO:0000259" key="3">
    <source>
        <dbReference type="PROSITE" id="PS51140"/>
    </source>
</evidence>
<name>A0A8S9ZBY2_9BILA</name>
<dbReference type="CDD" id="cd14279">
    <property type="entry name" value="CUE"/>
    <property type="match status" value="1"/>
</dbReference>
<feature type="coiled-coil region" evidence="1">
    <location>
        <begin position="128"/>
        <end position="156"/>
    </location>
</feature>
<dbReference type="SUPFAM" id="SSF160443">
    <property type="entry name" value="SMR domain-like"/>
    <property type="match status" value="1"/>
</dbReference>
<dbReference type="OrthoDB" id="3231855at2759"/>
<dbReference type="Proteomes" id="UP000605970">
    <property type="component" value="Unassembled WGS sequence"/>
</dbReference>
<dbReference type="PROSITE" id="PS50828">
    <property type="entry name" value="SMR"/>
    <property type="match status" value="1"/>
</dbReference>
<dbReference type="InterPro" id="IPR003892">
    <property type="entry name" value="CUE"/>
</dbReference>
<dbReference type="InterPro" id="IPR002625">
    <property type="entry name" value="Smr_dom"/>
</dbReference>
<evidence type="ECO:0000313" key="5">
    <source>
        <dbReference type="Proteomes" id="UP000605970"/>
    </source>
</evidence>
<evidence type="ECO:0000313" key="4">
    <source>
        <dbReference type="EMBL" id="KAF7626923.1"/>
    </source>
</evidence>
<dbReference type="InterPro" id="IPR036063">
    <property type="entry name" value="Smr_dom_sf"/>
</dbReference>
<comment type="caution">
    <text evidence="4">The sequence shown here is derived from an EMBL/GenBank/DDBJ whole genome shotgun (WGS) entry which is preliminary data.</text>
</comment>
<dbReference type="EMBL" id="JABEBT010000173">
    <property type="protein sequence ID" value="KAF7626923.1"/>
    <property type="molecule type" value="Genomic_DNA"/>
</dbReference>
<feature type="domain" description="CUE" evidence="3">
    <location>
        <begin position="215"/>
        <end position="258"/>
    </location>
</feature>
<evidence type="ECO:0000256" key="1">
    <source>
        <dbReference type="SAM" id="Coils"/>
    </source>
</evidence>
<dbReference type="Pfam" id="PF02845">
    <property type="entry name" value="CUE"/>
    <property type="match status" value="1"/>
</dbReference>
<sequence>MKKNLFNCEIGEAILAAAKNNEHFLATKNIKKQQEINQEVNELFNKNKNILKNDNNEEILFDENGESNSSFLHRLHQNSQLISTSKNEETINNLTENQLNEVFQSTQNNCKNKKLIKLKLPKKFIKIIEELFGEENEEKENEEKIKKEKKKMKENNLNNSIKNELELPVWLCEMFYKALHGVPIPDENISKNEESVILQNPQKRKPLTKSNLSLSKLSSLTTLYEVFPDVPPKTIKHFAKENGYDFELTANSLLNISDSFDSKLDLVSPEEPSEEEQNSVIIVPSEYPKVINPIERSQNKEVTLNQNYLVKKKIPEFNYNESLLSITELLEQLDFERRHCLSMANQVRGKPYGGALCGHYMRRAGTLRQEHLRLTYQCDRLNAWNCPNDCFIDLHGMNWKRAIELIKYKIYLCKETLPNLRKLQVITGYGSTSGHPSVIRQKLLKYLINNGIDFYISPQNQGVVEIRLQGINNF</sequence>
<dbReference type="Gene3D" id="3.30.1370.110">
    <property type="match status" value="1"/>
</dbReference>
<organism evidence="4 5">
    <name type="scientific">Meloidogyne graminicola</name>
    <dbReference type="NCBI Taxonomy" id="189291"/>
    <lineage>
        <taxon>Eukaryota</taxon>
        <taxon>Metazoa</taxon>
        <taxon>Ecdysozoa</taxon>
        <taxon>Nematoda</taxon>
        <taxon>Chromadorea</taxon>
        <taxon>Rhabditida</taxon>
        <taxon>Tylenchina</taxon>
        <taxon>Tylenchomorpha</taxon>
        <taxon>Tylenchoidea</taxon>
        <taxon>Meloidogynidae</taxon>
        <taxon>Meloidogyninae</taxon>
        <taxon>Meloidogyne</taxon>
    </lineage>
</organism>
<accession>A0A8S9ZBY2</accession>
<dbReference type="PROSITE" id="PS51140">
    <property type="entry name" value="CUE"/>
    <property type="match status" value="1"/>
</dbReference>
<dbReference type="Gene3D" id="1.10.8.10">
    <property type="entry name" value="DNA helicase RuvA subunit, C-terminal domain"/>
    <property type="match status" value="1"/>
</dbReference>
<feature type="domain" description="Smr" evidence="2">
    <location>
        <begin position="392"/>
        <end position="469"/>
    </location>
</feature>
<reference evidence="4" key="1">
    <citation type="journal article" date="2020" name="Ecol. Evol.">
        <title>Genome structure and content of the rice root-knot nematode (Meloidogyne graminicola).</title>
        <authorList>
            <person name="Phan N.T."/>
            <person name="Danchin E.G.J."/>
            <person name="Klopp C."/>
            <person name="Perfus-Barbeoch L."/>
            <person name="Kozlowski D.K."/>
            <person name="Koutsovoulos G.D."/>
            <person name="Lopez-Roques C."/>
            <person name="Bouchez O."/>
            <person name="Zahm M."/>
            <person name="Besnard G."/>
            <person name="Bellafiore S."/>
        </authorList>
    </citation>
    <scope>NUCLEOTIDE SEQUENCE</scope>
    <source>
        <strain evidence="4">VN-18</strain>
    </source>
</reference>
<keyword evidence="1" id="KW-0175">Coiled coil</keyword>
<proteinExistence type="predicted"/>
<dbReference type="AlphaFoldDB" id="A0A8S9ZBY2"/>
<dbReference type="GO" id="GO:0043130">
    <property type="term" value="F:ubiquitin binding"/>
    <property type="evidence" value="ECO:0007669"/>
    <property type="project" value="InterPro"/>
</dbReference>
<protein>
    <submittedName>
        <fullName evidence="4">CUE domain-containing protein</fullName>
    </submittedName>
</protein>